<comment type="similarity">
    <text evidence="11">Belongs to the eIF-3 subunit C family.</text>
</comment>
<dbReference type="SMART" id="SM00088">
    <property type="entry name" value="PINT"/>
    <property type="match status" value="1"/>
</dbReference>
<dbReference type="InterPro" id="IPR029061">
    <property type="entry name" value="THDP-binding"/>
</dbReference>
<name>A0A5A7R701_STRAF</name>
<evidence type="ECO:0000256" key="10">
    <source>
        <dbReference type="ARBA" id="ARBA00051231"/>
    </source>
</evidence>
<dbReference type="PANTHER" id="PTHR13937">
    <property type="entry name" value="EUKARYOTIC TRANSLATION INITATION FACTOR 3, SUBUNIT 8 EIF3S8 -RELATED"/>
    <property type="match status" value="1"/>
</dbReference>
<feature type="region of interest" description="Disordered" evidence="13">
    <location>
        <begin position="802"/>
        <end position="826"/>
    </location>
</feature>
<keyword evidence="16" id="KW-1185">Reference proteome</keyword>
<dbReference type="Proteomes" id="UP000325081">
    <property type="component" value="Unassembled WGS sequence"/>
</dbReference>
<evidence type="ECO:0000256" key="7">
    <source>
        <dbReference type="ARBA" id="ARBA00023052"/>
    </source>
</evidence>
<dbReference type="NCBIfam" id="TIGR03182">
    <property type="entry name" value="PDH_E1_alph_y"/>
    <property type="match status" value="1"/>
</dbReference>
<dbReference type="Pfam" id="PF00676">
    <property type="entry name" value="E1_dh"/>
    <property type="match status" value="1"/>
</dbReference>
<evidence type="ECO:0000256" key="5">
    <source>
        <dbReference type="ARBA" id="ARBA00022917"/>
    </source>
</evidence>
<dbReference type="SUPFAM" id="SSF46785">
    <property type="entry name" value="Winged helix' DNA-binding domain"/>
    <property type="match status" value="1"/>
</dbReference>
<reference evidence="16" key="1">
    <citation type="journal article" date="2019" name="Curr. Biol.">
        <title>Genome Sequence of Striga asiatica Provides Insight into the Evolution of Plant Parasitism.</title>
        <authorList>
            <person name="Yoshida S."/>
            <person name="Kim S."/>
            <person name="Wafula E.K."/>
            <person name="Tanskanen J."/>
            <person name="Kim Y.M."/>
            <person name="Honaas L."/>
            <person name="Yang Z."/>
            <person name="Spallek T."/>
            <person name="Conn C.E."/>
            <person name="Ichihashi Y."/>
            <person name="Cheong K."/>
            <person name="Cui S."/>
            <person name="Der J.P."/>
            <person name="Gundlach H."/>
            <person name="Jiao Y."/>
            <person name="Hori C."/>
            <person name="Ishida J.K."/>
            <person name="Kasahara H."/>
            <person name="Kiba T."/>
            <person name="Kim M.S."/>
            <person name="Koo N."/>
            <person name="Laohavisit A."/>
            <person name="Lee Y.H."/>
            <person name="Lumba S."/>
            <person name="McCourt P."/>
            <person name="Mortimer J.C."/>
            <person name="Mutuku J.M."/>
            <person name="Nomura T."/>
            <person name="Sasaki-Sekimoto Y."/>
            <person name="Seto Y."/>
            <person name="Wang Y."/>
            <person name="Wakatake T."/>
            <person name="Sakakibara H."/>
            <person name="Demura T."/>
            <person name="Yamaguchi S."/>
            <person name="Yoneyama K."/>
            <person name="Manabe R.I."/>
            <person name="Nelson D.C."/>
            <person name="Schulman A.H."/>
            <person name="Timko M.P."/>
            <person name="dePamphilis C.W."/>
            <person name="Choi D."/>
            <person name="Shirasu K."/>
        </authorList>
    </citation>
    <scope>NUCLEOTIDE SEQUENCE [LARGE SCALE GENOMIC DNA]</scope>
    <source>
        <strain evidence="16">cv. UVA1</strain>
    </source>
</reference>
<evidence type="ECO:0000313" key="15">
    <source>
        <dbReference type="EMBL" id="GER53178.1"/>
    </source>
</evidence>
<evidence type="ECO:0000256" key="9">
    <source>
        <dbReference type="ARBA" id="ARBA00025211"/>
    </source>
</evidence>
<dbReference type="Gene3D" id="3.40.50.970">
    <property type="match status" value="1"/>
</dbReference>
<keyword evidence="5 11" id="KW-0648">Protein biosynthesis</keyword>
<organism evidence="15 16">
    <name type="scientific">Striga asiatica</name>
    <name type="common">Asiatic witchweed</name>
    <name type="synonym">Buchnera asiatica</name>
    <dbReference type="NCBI Taxonomy" id="4170"/>
    <lineage>
        <taxon>Eukaryota</taxon>
        <taxon>Viridiplantae</taxon>
        <taxon>Streptophyta</taxon>
        <taxon>Embryophyta</taxon>
        <taxon>Tracheophyta</taxon>
        <taxon>Spermatophyta</taxon>
        <taxon>Magnoliopsida</taxon>
        <taxon>eudicotyledons</taxon>
        <taxon>Gunneridae</taxon>
        <taxon>Pentapetalae</taxon>
        <taxon>asterids</taxon>
        <taxon>lamiids</taxon>
        <taxon>Lamiales</taxon>
        <taxon>Orobanchaceae</taxon>
        <taxon>Buchnereae</taxon>
        <taxon>Striga</taxon>
    </lineage>
</organism>
<dbReference type="GO" id="GO:0006086">
    <property type="term" value="P:pyruvate decarboxylation to acetyl-CoA"/>
    <property type="evidence" value="ECO:0007669"/>
    <property type="project" value="InterPro"/>
</dbReference>
<protein>
    <recommendedName>
        <fullName evidence="11">Eukaryotic translation initiation factor 3 subunit C</fullName>
        <shortName evidence="11">eIF3c</shortName>
    </recommendedName>
    <alternativeName>
        <fullName evidence="11">Eukaryotic translation initiation factor 3 subunit 8</fullName>
    </alternativeName>
    <alternativeName>
        <fullName evidence="11">eIF3 p110</fullName>
    </alternativeName>
</protein>
<evidence type="ECO:0000256" key="13">
    <source>
        <dbReference type="SAM" id="MobiDB-lite"/>
    </source>
</evidence>
<dbReference type="Pfam" id="PF01399">
    <property type="entry name" value="PCI"/>
    <property type="match status" value="1"/>
</dbReference>
<evidence type="ECO:0000256" key="8">
    <source>
        <dbReference type="ARBA" id="ARBA00023317"/>
    </source>
</evidence>
<accession>A0A5A7R701</accession>
<dbReference type="Pfam" id="PF05470">
    <property type="entry name" value="eIF-3c_N"/>
    <property type="match status" value="2"/>
</dbReference>
<evidence type="ECO:0000259" key="14">
    <source>
        <dbReference type="PROSITE" id="PS50250"/>
    </source>
</evidence>
<dbReference type="InterPro" id="IPR008905">
    <property type="entry name" value="EIF3C_N_dom"/>
</dbReference>
<dbReference type="GO" id="GO:0016282">
    <property type="term" value="C:eukaryotic 43S preinitiation complex"/>
    <property type="evidence" value="ECO:0007669"/>
    <property type="project" value="UniProtKB-UniRule"/>
</dbReference>
<dbReference type="FunFam" id="3.40.50.970:FF:000013">
    <property type="entry name" value="Pyruvate dehydrogenase E1 component subunit alpha"/>
    <property type="match status" value="1"/>
</dbReference>
<dbReference type="GO" id="GO:0031369">
    <property type="term" value="F:translation initiation factor binding"/>
    <property type="evidence" value="ECO:0007669"/>
    <property type="project" value="InterPro"/>
</dbReference>
<dbReference type="Pfam" id="PF26569">
    <property type="entry name" value="EIF3CL_C"/>
    <property type="match status" value="1"/>
</dbReference>
<dbReference type="PANTHER" id="PTHR13937:SF0">
    <property type="entry name" value="EUKARYOTIC TRANSLATION INITIATION FACTOR 3 SUBUNIT C-RELATED"/>
    <property type="match status" value="1"/>
</dbReference>
<dbReference type="CDD" id="cd02000">
    <property type="entry name" value="TPP_E1_PDC_ADC_BCADC"/>
    <property type="match status" value="1"/>
</dbReference>
<dbReference type="PROSITE" id="PS50250">
    <property type="entry name" value="PCI"/>
    <property type="match status" value="1"/>
</dbReference>
<keyword evidence="3 11" id="KW-0963">Cytoplasm</keyword>
<evidence type="ECO:0000256" key="2">
    <source>
        <dbReference type="ARBA" id="ARBA00011130"/>
    </source>
</evidence>
<feature type="compositionally biased region" description="Basic and acidic residues" evidence="13">
    <location>
        <begin position="802"/>
        <end position="813"/>
    </location>
</feature>
<keyword evidence="8 12" id="KW-0670">Pyruvate</keyword>
<evidence type="ECO:0000313" key="16">
    <source>
        <dbReference type="Proteomes" id="UP000325081"/>
    </source>
</evidence>
<dbReference type="InterPro" id="IPR027516">
    <property type="entry name" value="EIF3C"/>
</dbReference>
<feature type="domain" description="PCI" evidence="14">
    <location>
        <begin position="963"/>
        <end position="1135"/>
    </location>
</feature>
<dbReference type="InterPro" id="IPR001017">
    <property type="entry name" value="DH_E1"/>
</dbReference>
<dbReference type="SUPFAM" id="SSF52518">
    <property type="entry name" value="Thiamin diphosphate-binding fold (THDP-binding)"/>
    <property type="match status" value="1"/>
</dbReference>
<keyword evidence="4 11" id="KW-0396">Initiation factor</keyword>
<keyword evidence="7 12" id="KW-0786">Thiamine pyrophosphate</keyword>
<proteinExistence type="inferred from homology"/>
<evidence type="ECO:0000256" key="6">
    <source>
        <dbReference type="ARBA" id="ARBA00023002"/>
    </source>
</evidence>
<evidence type="ECO:0000256" key="11">
    <source>
        <dbReference type="HAMAP-Rule" id="MF_03002"/>
    </source>
</evidence>
<dbReference type="InterPro" id="IPR017597">
    <property type="entry name" value="Pyrv_DH_E1_asu_subgrp-y"/>
</dbReference>
<comment type="function">
    <text evidence="9">The pyruvate dehydrogenase complex catalyzes the overall conversion of pyruvate to acetyl-CoA and CO(2). It contains multiple copies of three enzymatic components: pyruvate dehydrogenase (E1), dihydrolipoamide acetyltransferase (E2) and lipoamide dehydrogenase (E3).</text>
</comment>
<dbReference type="InterPro" id="IPR036388">
    <property type="entry name" value="WH-like_DNA-bd_sf"/>
</dbReference>
<dbReference type="GO" id="GO:0004739">
    <property type="term" value="F:pyruvate dehydrogenase (acetyl-transferring) activity"/>
    <property type="evidence" value="ECO:0007669"/>
    <property type="project" value="UniProtKB-UniRule"/>
</dbReference>
<evidence type="ECO:0000256" key="1">
    <source>
        <dbReference type="ARBA" id="ARBA00001964"/>
    </source>
</evidence>
<evidence type="ECO:0000256" key="12">
    <source>
        <dbReference type="RuleBase" id="RU361139"/>
    </source>
</evidence>
<dbReference type="FunFam" id="1.10.10.10:FF:000300">
    <property type="entry name" value="Eukaryotic translation initiation factor 3 subunit C"/>
    <property type="match status" value="1"/>
</dbReference>
<comment type="function">
    <text evidence="11">Component of the eukaryotic translation initiation factor 3 (eIF-3) complex, which is involved in protein synthesis of a specialized repertoire of mRNAs and, together with other initiation factors, stimulates binding of mRNA and methionyl-tRNAi to the 40S ribosome. The eIF-3 complex specifically targets and initiates translation of a subset of mRNAs involved in cell proliferation.</text>
</comment>
<comment type="caution">
    <text evidence="15">The sequence shown here is derived from an EMBL/GenBank/DDBJ whole genome shotgun (WGS) entry which is preliminary data.</text>
</comment>
<dbReference type="GO" id="GO:0003743">
    <property type="term" value="F:translation initiation factor activity"/>
    <property type="evidence" value="ECO:0007669"/>
    <property type="project" value="UniProtKB-UniRule"/>
</dbReference>
<comment type="subcellular location">
    <subcellularLocation>
        <location evidence="11">Cytoplasm</location>
    </subcellularLocation>
</comment>
<dbReference type="InterPro" id="IPR036390">
    <property type="entry name" value="WH_DNA-bd_sf"/>
</dbReference>
<dbReference type="Gene3D" id="1.10.10.10">
    <property type="entry name" value="Winged helix-like DNA-binding domain superfamily/Winged helix DNA-binding domain"/>
    <property type="match status" value="1"/>
</dbReference>
<dbReference type="GO" id="GO:0033290">
    <property type="term" value="C:eukaryotic 48S preinitiation complex"/>
    <property type="evidence" value="ECO:0007669"/>
    <property type="project" value="UniProtKB-UniRule"/>
</dbReference>
<dbReference type="HAMAP" id="MF_03002">
    <property type="entry name" value="eIF3c"/>
    <property type="match status" value="1"/>
</dbReference>
<dbReference type="InterPro" id="IPR058999">
    <property type="entry name" value="EIF3CL_C"/>
</dbReference>
<dbReference type="EMBL" id="BKCP01010514">
    <property type="protein sequence ID" value="GER53178.1"/>
    <property type="molecule type" value="Genomic_DNA"/>
</dbReference>
<feature type="compositionally biased region" description="Polar residues" evidence="13">
    <location>
        <begin position="1266"/>
        <end position="1281"/>
    </location>
</feature>
<dbReference type="GO" id="GO:0005852">
    <property type="term" value="C:eukaryotic translation initiation factor 3 complex"/>
    <property type="evidence" value="ECO:0007669"/>
    <property type="project" value="UniProtKB-UniRule"/>
</dbReference>
<dbReference type="GO" id="GO:0003723">
    <property type="term" value="F:RNA binding"/>
    <property type="evidence" value="ECO:0007669"/>
    <property type="project" value="InterPro"/>
</dbReference>
<feature type="region of interest" description="Disordered" evidence="13">
    <location>
        <begin position="1171"/>
        <end position="1281"/>
    </location>
</feature>
<dbReference type="GO" id="GO:0001732">
    <property type="term" value="P:formation of cytoplasmic translation initiation complex"/>
    <property type="evidence" value="ECO:0007669"/>
    <property type="project" value="UniProtKB-UniRule"/>
</dbReference>
<feature type="compositionally biased region" description="Gly residues" evidence="13">
    <location>
        <begin position="1200"/>
        <end position="1210"/>
    </location>
</feature>
<evidence type="ECO:0000256" key="3">
    <source>
        <dbReference type="ARBA" id="ARBA00022490"/>
    </source>
</evidence>
<dbReference type="InterPro" id="IPR000717">
    <property type="entry name" value="PCI_dom"/>
</dbReference>
<comment type="subunit">
    <text evidence="11">Component of the eukaryotic translation initiation factor 3 (eIF-3) complex.</text>
</comment>
<gene>
    <name evidence="15" type="ORF">STAS_30672</name>
</gene>
<dbReference type="OrthoDB" id="29647at2759"/>
<evidence type="ECO:0000256" key="4">
    <source>
        <dbReference type="ARBA" id="ARBA00022540"/>
    </source>
</evidence>
<comment type="cofactor">
    <cofactor evidence="1 12">
        <name>thiamine diphosphate</name>
        <dbReference type="ChEBI" id="CHEBI:58937"/>
    </cofactor>
</comment>
<sequence>MACSATPRMVHNPLSIRSAENADPCCKNLGPSSFLGSKSLSKELFSVKKAAPPVGRRSSTVVAVSSDVVKEKKLKSSSSVSNLLITKEEGLELYEDMVLGRAFEDMCAQMYYRGKMFGFVHLYNGQEAVSTGFIKLLKKEDCVVSTYRDHVHALSKGVPARQVMSELFGKPTGCCRGQGGSMHMFSKQHNVLGGFAFIGEGIPVATGAAFTSKYKREALKEDCDEVTLAFFGDGTCNNGQFFECLNMAALWKLPIVFVVENNLWAIGMSHLRATSDPQIWKKGPAFGMPGVHVDGMDVLKVREVAKDAIGRARRGEGPTLVECETYRFRGHSLADPDELRDPAEKAHYATRDPITALKKYITENKLASEAGLKAIEKKIEEIVEDSVEFADKSPVPARNQLLENVFADPRGFGIGPDGKYRCEDPKFTEGTAQVSSLLELALISSLRGSENFIVEKIMSMSSKFWTQQEENDTADQQTSAKPVSKYIISQDSDSDDSDGQRRVVRRVKDKRFDEMAATVDQMRNAMKINDWVSLQESFEKINKQLGKVMRATESDRAPGLYIKALDDGPSGPGWEKMLSKKDKMMDKQFKDPSQITWDIVNKKFKEVVAARGKKGTGRMELIEQLTFLTRVAKTPAQKLEILFSVVSAQFDVNPGLSGHMPINVWKQCVQNLLLILDILTQYPNIVVDDMVEPDENETQKGADFNGTIRIWGNLVAFLERIDVEYFKSLQVIDPHTREYVERLKDEPLFLILAQNVQEYLERVRDFKGASKVALKRVELVYYKPQEVYDAMRILAELDSREASEENKANEEGKGPPAFVPTPELVPRRSTFPENSRTLMDILVSLIYKYGDERTKARAMLCDIYHHAILDEFSTSRDLLLMSHLQDNVQHMDISTQILFNRAMAQLGLCAFRVGLVTEAHSCLSELYSAGRVKELLAQGVSQNRYHEKTPAQERLEKRRQMPYHMHINLELLEAVHLICAMLLEVPNMAANIHDARRKVISKNFRRLLDASERQTFTGPPENVRDHIMAATRALRQGDFDKSFSVINSLDIWRLLRNKDHVLGMLKAKIKEEALRTYLFTYSSSYDSISLDHLSKMFDLTEAETRSIASKMMINEELHASWDQPTGCIVFHEVEHTRLQALAFQLTEKLTILAETNERAIEARLGGVSLEGGGLSVRRKDGQDSVGGASGRWQEFSFSGGRQGSSGGGRQGYNNAGGNRGTGSGLGGGGYNRDRQGRTGRYQGSRNQDGPGRAYQTGLGARGGQMDGSTRMVNLNRGSYVS</sequence>
<feature type="compositionally biased region" description="Gly residues" evidence="13">
    <location>
        <begin position="1217"/>
        <end position="1230"/>
    </location>
</feature>
<comment type="subunit">
    <text evidence="2">Tetramer of 2 alpha and 2 beta subunits.</text>
</comment>
<keyword evidence="6 12" id="KW-0560">Oxidoreductase</keyword>
<comment type="catalytic activity">
    <reaction evidence="10 12">
        <text>N(6)-[(R)-lipoyl]-L-lysyl-[protein] + pyruvate + H(+) = N(6)-[(R)-S(8)-acetyldihydrolipoyl]-L-lysyl-[protein] + CO2</text>
        <dbReference type="Rhea" id="RHEA:19189"/>
        <dbReference type="Rhea" id="RHEA-COMP:10474"/>
        <dbReference type="Rhea" id="RHEA-COMP:10478"/>
        <dbReference type="ChEBI" id="CHEBI:15361"/>
        <dbReference type="ChEBI" id="CHEBI:15378"/>
        <dbReference type="ChEBI" id="CHEBI:16526"/>
        <dbReference type="ChEBI" id="CHEBI:83099"/>
        <dbReference type="ChEBI" id="CHEBI:83111"/>
        <dbReference type="EC" id="1.2.4.1"/>
    </reaction>
</comment>